<proteinExistence type="predicted"/>
<gene>
    <name evidence="2" type="ORF">GCM10009745_73210</name>
</gene>
<evidence type="ECO:0000256" key="1">
    <source>
        <dbReference type="SAM" id="MobiDB-lite"/>
    </source>
</evidence>
<feature type="region of interest" description="Disordered" evidence="1">
    <location>
        <begin position="65"/>
        <end position="87"/>
    </location>
</feature>
<accession>A0ABP4V182</accession>
<dbReference type="EMBL" id="BAAANF010000025">
    <property type="protein sequence ID" value="GAA1714290.1"/>
    <property type="molecule type" value="Genomic_DNA"/>
</dbReference>
<protein>
    <recommendedName>
        <fullName evidence="4">Ribbon-helix-helix protein, CopG family</fullName>
    </recommendedName>
</protein>
<organism evidence="2 3">
    <name type="scientific">Kribbella yunnanensis</name>
    <dbReference type="NCBI Taxonomy" id="190194"/>
    <lineage>
        <taxon>Bacteria</taxon>
        <taxon>Bacillati</taxon>
        <taxon>Actinomycetota</taxon>
        <taxon>Actinomycetes</taxon>
        <taxon>Propionibacteriales</taxon>
        <taxon>Kribbellaceae</taxon>
        <taxon>Kribbella</taxon>
    </lineage>
</organism>
<feature type="compositionally biased region" description="Basic and acidic residues" evidence="1">
    <location>
        <begin position="78"/>
        <end position="87"/>
    </location>
</feature>
<evidence type="ECO:0008006" key="4">
    <source>
        <dbReference type="Google" id="ProtNLM"/>
    </source>
</evidence>
<keyword evidence="3" id="KW-1185">Reference proteome</keyword>
<evidence type="ECO:0000313" key="3">
    <source>
        <dbReference type="Proteomes" id="UP001500280"/>
    </source>
</evidence>
<reference evidence="3" key="1">
    <citation type="journal article" date="2019" name="Int. J. Syst. Evol. Microbiol.">
        <title>The Global Catalogue of Microorganisms (GCM) 10K type strain sequencing project: providing services to taxonomists for standard genome sequencing and annotation.</title>
        <authorList>
            <consortium name="The Broad Institute Genomics Platform"/>
            <consortium name="The Broad Institute Genome Sequencing Center for Infectious Disease"/>
            <person name="Wu L."/>
            <person name="Ma J."/>
        </authorList>
    </citation>
    <scope>NUCLEOTIDE SEQUENCE [LARGE SCALE GENOMIC DNA]</scope>
    <source>
        <strain evidence="3">JCM 14307</strain>
    </source>
</reference>
<dbReference type="Proteomes" id="UP001500280">
    <property type="component" value="Unassembled WGS sequence"/>
</dbReference>
<evidence type="ECO:0000313" key="2">
    <source>
        <dbReference type="EMBL" id="GAA1714290.1"/>
    </source>
</evidence>
<dbReference type="RefSeq" id="WP_344162934.1">
    <property type="nucleotide sequence ID" value="NZ_BAAANF010000025.1"/>
</dbReference>
<comment type="caution">
    <text evidence="2">The sequence shown here is derived from an EMBL/GenBank/DDBJ whole genome shotgun (WGS) entry which is preliminary data.</text>
</comment>
<name>A0ABP4V182_9ACTN</name>
<sequence length="87" mass="9336">MGDDAGERTAESITVRTDPEIERALDVLTRGGTPRPTVIRQAVLEAAARLERAVAMRRAVLRMPLGDPDGVEAGAALAHERQDHALP</sequence>